<sequence length="286" mass="32708">MEKSSSYSSLRPRINTTRDRSSQIVSSAGRSVLSDLKAQYINNKSKPPNRHSQSFKNLHEAFDTLELKKQKDTWLQEYGDEQKPKHSMRKYASTTKLRPRNLMQDDEEGIIYDEANGFDIPSDQRRKKSTFAPTKSKYIQHFPGGYKVESEVPAGTSVPFQLPMMNGYGTPFPGYASPYAGHPYSYAGYASPYPGHGTPYSHQYGNPYYGGHSPYHPGIPATQSYSNFMQFIDERDRMKQHLDKQTDSLNSLKEELESLKKDSHNFEEKVRHGQAQIIPITRSKKH</sequence>
<dbReference type="Proteomes" id="UP001295684">
    <property type="component" value="Unassembled WGS sequence"/>
</dbReference>
<protein>
    <submittedName>
        <fullName evidence="2">Uncharacterized protein</fullName>
    </submittedName>
</protein>
<gene>
    <name evidence="2" type="ORF">ECRASSUSDP1_LOCUS13833</name>
</gene>
<comment type="caution">
    <text evidence="2">The sequence shown here is derived from an EMBL/GenBank/DDBJ whole genome shotgun (WGS) entry which is preliminary data.</text>
</comment>
<accession>A0AAD1USC7</accession>
<organism evidence="2 3">
    <name type="scientific">Euplotes crassus</name>
    <dbReference type="NCBI Taxonomy" id="5936"/>
    <lineage>
        <taxon>Eukaryota</taxon>
        <taxon>Sar</taxon>
        <taxon>Alveolata</taxon>
        <taxon>Ciliophora</taxon>
        <taxon>Intramacronucleata</taxon>
        <taxon>Spirotrichea</taxon>
        <taxon>Hypotrichia</taxon>
        <taxon>Euplotida</taxon>
        <taxon>Euplotidae</taxon>
        <taxon>Moneuplotes</taxon>
    </lineage>
</organism>
<evidence type="ECO:0000313" key="2">
    <source>
        <dbReference type="EMBL" id="CAI2372502.1"/>
    </source>
</evidence>
<proteinExistence type="predicted"/>
<feature type="region of interest" description="Disordered" evidence="1">
    <location>
        <begin position="1"/>
        <end position="28"/>
    </location>
</feature>
<keyword evidence="3" id="KW-1185">Reference proteome</keyword>
<evidence type="ECO:0000313" key="3">
    <source>
        <dbReference type="Proteomes" id="UP001295684"/>
    </source>
</evidence>
<reference evidence="2" key="1">
    <citation type="submission" date="2023-07" db="EMBL/GenBank/DDBJ databases">
        <authorList>
            <consortium name="AG Swart"/>
            <person name="Singh M."/>
            <person name="Singh A."/>
            <person name="Seah K."/>
            <person name="Emmerich C."/>
        </authorList>
    </citation>
    <scope>NUCLEOTIDE SEQUENCE</scope>
    <source>
        <strain evidence="2">DP1</strain>
    </source>
</reference>
<dbReference type="AlphaFoldDB" id="A0AAD1USC7"/>
<evidence type="ECO:0000256" key="1">
    <source>
        <dbReference type="SAM" id="MobiDB-lite"/>
    </source>
</evidence>
<dbReference type="EMBL" id="CAMPGE010013788">
    <property type="protein sequence ID" value="CAI2372502.1"/>
    <property type="molecule type" value="Genomic_DNA"/>
</dbReference>
<name>A0AAD1USC7_EUPCR</name>
<feature type="region of interest" description="Disordered" evidence="1">
    <location>
        <begin position="263"/>
        <end position="286"/>
    </location>
</feature>